<gene>
    <name evidence="25" type="ORF">GQ26_0200680</name>
</gene>
<evidence type="ECO:0000259" key="24">
    <source>
        <dbReference type="PROSITE" id="PS50991"/>
    </source>
</evidence>
<dbReference type="InterPro" id="IPR011764">
    <property type="entry name" value="Biotin_carboxylation_dom"/>
</dbReference>
<name>A0A093V0L8_TALMA</name>
<dbReference type="GO" id="GO:0016787">
    <property type="term" value="F:hydrolase activity"/>
    <property type="evidence" value="ECO:0007669"/>
    <property type="project" value="UniProtKB-KW"/>
</dbReference>
<dbReference type="PANTHER" id="PTHR43778">
    <property type="entry name" value="PYRUVATE CARBOXYLASE"/>
    <property type="match status" value="1"/>
</dbReference>
<dbReference type="SUPFAM" id="SSF52440">
    <property type="entry name" value="PreATP-grasp domain"/>
    <property type="match status" value="1"/>
</dbReference>
<dbReference type="NCBIfam" id="TIGR01235">
    <property type="entry name" value="pyruv_carbox"/>
    <property type="match status" value="1"/>
</dbReference>
<dbReference type="NCBIfam" id="NF006761">
    <property type="entry name" value="PRK09282.1"/>
    <property type="match status" value="1"/>
</dbReference>
<dbReference type="GO" id="GO:0005737">
    <property type="term" value="C:cytoplasm"/>
    <property type="evidence" value="ECO:0007669"/>
    <property type="project" value="UniProtKB-SubCell"/>
</dbReference>
<evidence type="ECO:0000256" key="19">
    <source>
        <dbReference type="ARBA" id="ARBA00072910"/>
    </source>
</evidence>
<dbReference type="Gene3D" id="3.40.50.1820">
    <property type="entry name" value="alpha/beta hydrolase"/>
    <property type="match status" value="1"/>
</dbReference>
<dbReference type="CDD" id="cd07937">
    <property type="entry name" value="DRE_TIM_PC_TC_5S"/>
    <property type="match status" value="1"/>
</dbReference>
<dbReference type="UniPathway" id="UPA00138"/>
<evidence type="ECO:0000256" key="9">
    <source>
        <dbReference type="ARBA" id="ARBA00022490"/>
    </source>
</evidence>
<dbReference type="Pfam" id="PF02786">
    <property type="entry name" value="CPSase_L_D2"/>
    <property type="match status" value="1"/>
</dbReference>
<dbReference type="InterPro" id="IPR001882">
    <property type="entry name" value="Biotin_BS"/>
</dbReference>
<comment type="cofactor">
    <cofactor evidence="2">
        <name>biotin</name>
        <dbReference type="ChEBI" id="CHEBI:57586"/>
    </cofactor>
</comment>
<evidence type="ECO:0000256" key="3">
    <source>
        <dbReference type="ARBA" id="ARBA00002380"/>
    </source>
</evidence>
<feature type="domain" description="Pyruvate carboxyltransferase" evidence="24">
    <location>
        <begin position="566"/>
        <end position="834"/>
    </location>
</feature>
<dbReference type="InterPro" id="IPR013785">
    <property type="entry name" value="Aldolase_TIM"/>
</dbReference>
<dbReference type="Gene3D" id="3.30.470.20">
    <property type="entry name" value="ATP-grasp fold, B domain"/>
    <property type="match status" value="1"/>
</dbReference>
<evidence type="ECO:0000256" key="15">
    <source>
        <dbReference type="ARBA" id="ARBA00022840"/>
    </source>
</evidence>
<evidence type="ECO:0000256" key="8">
    <source>
        <dbReference type="ARBA" id="ARBA00022432"/>
    </source>
</evidence>
<sequence length="1738" mass="192673">MASDTTYLREEAIDDSDVVDESFHAGSVHHRLRANSTIMHFQKILVANRGEIPIRIFRTAHELSLQTVAVYSWEDRLSMHRQKADEAYIIGTRGQYTPVGAYLAGDEIIKIALEHGVQLIHPGYGFLSENAEFARNVEKAGLVFVGPTPKPSMPSCNVPVVPGTPGPVEKFEDAKAFTDEYGFPIIIKAAFGGGGRGMRVVREQESLKDAFDRATSEARSAFGNGTVFIERFLDKPKHIEVQLLGDNQGNVVHLYERDCSVQRRHQKVVELAPAKDLPVEVRDKILADAVTLAKSVNYRNAGTAEFLVDQQNRYYFIEINPRIQVEHTITEEITGIDIVAAQIQIAAGATLEQLGLTQDRISTRGFAIQCRITTEDPSKAFSPDIGKIEVYRSAGGNGVRLDGGNGFAGAIITPHYDSMLVKCTCLGSTYEIARRKMIRALIEFRIRGVKTNIPFLTSLLSHPTFIDGTCWTTFIDDTPELFSLIGGQNRAQKLLAYLGDVAVNGSSIKGQIGEPKLKGDIIKPVLVDDAGKPLDISSPATYGWKQILDQQGPAAFAKAIRANKGCLIMDTTWRDAHQSLLATRVRTVDFLNIARETSYALSNAYSLECWGGATFDVAMRFLYEDPWDRLRKLRKAVPNIPFQMLLRGANGVAYSSLPDNAIYHFCKHAKKNGVDIFRVFDALNDIDQLEVGIKAVQAAGGVVEATVCYSGDMLNPHKKYNLEYYLNLVDKIVALGTHVLGIKDMAGVLKPQAATLLIGSIRKKYPDLPIHVHTHDSAGTGVTSMVACAQAGADAVDAATDSMSGMTSQPSIGAILASLEGTEWDPKLNIRHVRAIDGYWQQLRLLYSPFEAGLTGPDPEVYEHEIPGGQLTNLLFQATQLGLGTQWAETKKAYEAANDLLGDIVKVTPTSKVVGDLAQFMVSNKLSAQDVVDRAEHLDFPGSVLEFLEGLMGQPYGGFPEPLRSRALRNRRKLDKRPGLYLEPLDLVKIKNEIKEKFGTATETDVASYAMYPKVFEAYRKFIQKYGDLSVLPTRYFLARPEIGEEFHVELEQGKVLILKLLAIGPLSEQTGQREVFYEMNGEVRQVTVDDNKAAVDNTARVKADPNDSSQVGAPMSGVVVELRVHDGSEVKKGDPIAVLSAMKMEMVISAPHHGKVAGLAVKEGDSVDGQDLVCKISKQLPTPDEKFPATKADIDHYAMPSQDQSDTIVLNLGSRGYIQGREIRDNADPLAQYFGGVRYALPPSQRWAIARRLPAEFSYGSELNPGKCDGRAETCPQPFMSDQGSEDCFECNVWMPVGRCPNEGWPVIFYIHGGFLQTGSPNDTNPARLIGETNLKCVIITPVYRLAILGFLSSDELSQEAAVQGEPCGNQGFWDQRTALEWAYEYAQYFGGNQYNITVAGYSAGSFSVFNQLAHDLYLPREKSIIRQAIMLSNGPGVQPKAASEAQKQFDQLLIALNIPTHLPASEKLARLRRIPTRQLIDTSLRTQYHQYRPWHDGQFVPTTLFSDIDNGTFARRMVERNIRLINGECRDEHFLYGTWYTPANSLGSLRQRLEADYPSDACDTLVNLYYPDGQLPAGVYNWQDAFGRLYADVQVHMLERGFVNALAQGGAGHLVYRYRIEYRVECVTLPPEWGVTHSSDMAMWLWGNGATLNPEEKRLVNEALIEPLVELVNGNSPSKWVDGDENGVQRVRRLRSDGKVDVWVDDEMWQRGLQVWSALRRARTESSTPAKLWQAK</sequence>
<comment type="similarity">
    <text evidence="6">Belongs to the type-B carboxylesterase/lipase family.</text>
</comment>
<dbReference type="SUPFAM" id="SSF56059">
    <property type="entry name" value="Glutathione synthetase ATP-binding domain-like"/>
    <property type="match status" value="1"/>
</dbReference>
<dbReference type="SUPFAM" id="SSF51230">
    <property type="entry name" value="Single hybrid motif"/>
    <property type="match status" value="1"/>
</dbReference>
<protein>
    <recommendedName>
        <fullName evidence="19">Pyruvate carboxylase</fullName>
        <ecNumber evidence="7">6.4.1.1</ecNumber>
    </recommendedName>
</protein>
<dbReference type="GO" id="GO:0005524">
    <property type="term" value="F:ATP binding"/>
    <property type="evidence" value="ECO:0007669"/>
    <property type="project" value="UniProtKB-UniRule"/>
</dbReference>
<dbReference type="InterPro" id="IPR005479">
    <property type="entry name" value="CPAse_ATP-bd"/>
</dbReference>
<dbReference type="PROSITE" id="PS00188">
    <property type="entry name" value="BIOTIN"/>
    <property type="match status" value="1"/>
</dbReference>
<comment type="pathway">
    <text evidence="5">Carbohydrate biosynthesis; gluconeogenesis.</text>
</comment>
<keyword evidence="13" id="KW-0378">Hydrolase</keyword>
<comment type="subcellular location">
    <subcellularLocation>
        <location evidence="4">Cytoplasm</location>
    </subcellularLocation>
</comment>
<evidence type="ECO:0000256" key="6">
    <source>
        <dbReference type="ARBA" id="ARBA00005964"/>
    </source>
</evidence>
<keyword evidence="25" id="KW-0670">Pyruvate</keyword>
<dbReference type="Pfam" id="PF00364">
    <property type="entry name" value="Biotin_lipoyl"/>
    <property type="match status" value="1"/>
</dbReference>
<dbReference type="PROSITE" id="PS50975">
    <property type="entry name" value="ATP_GRASP"/>
    <property type="match status" value="1"/>
</dbReference>
<dbReference type="PROSITE" id="PS50979">
    <property type="entry name" value="BC"/>
    <property type="match status" value="1"/>
</dbReference>
<reference key="1">
    <citation type="journal article" date="2014" name="PLoS Genet.">
        <title>Signature Gene Expression Reveals Novel Clues to the Molecular Mechanisms of Dimorphic Transition in Penicillium marneffei.</title>
        <authorList>
            <person name="Yang E."/>
            <person name="Wang G."/>
            <person name="Cai J."/>
            <person name="Woo P.C."/>
            <person name="Lau S.K."/>
            <person name="Yuen K.-Y."/>
            <person name="Chow W.-N."/>
            <person name="Lin X."/>
        </authorList>
    </citation>
    <scope>NUCLEOTIDE SEQUENCE [LARGE SCALE GENOMIC DNA]</scope>
    <source>
        <strain>PM1</strain>
    </source>
</reference>
<dbReference type="Gene3D" id="2.40.50.100">
    <property type="match status" value="1"/>
</dbReference>
<dbReference type="EC" id="6.4.1.1" evidence="7"/>
<evidence type="ECO:0000256" key="7">
    <source>
        <dbReference type="ARBA" id="ARBA00013057"/>
    </source>
</evidence>
<dbReference type="FunFam" id="3.30.470.20:FF:000012">
    <property type="entry name" value="Pyruvate carboxylase"/>
    <property type="match status" value="1"/>
</dbReference>
<evidence type="ECO:0000259" key="23">
    <source>
        <dbReference type="PROSITE" id="PS50979"/>
    </source>
</evidence>
<comment type="caution">
    <text evidence="25">The sequence shown here is derived from an EMBL/GenBank/DDBJ whole genome shotgun (WGS) entry which is preliminary data.</text>
</comment>
<dbReference type="PANTHER" id="PTHR43778:SF2">
    <property type="entry name" value="PYRUVATE CARBOXYLASE, MITOCHONDRIAL"/>
    <property type="match status" value="1"/>
</dbReference>
<dbReference type="GO" id="GO:0004736">
    <property type="term" value="F:pyruvate carboxylase activity"/>
    <property type="evidence" value="ECO:0007669"/>
    <property type="project" value="UniProtKB-EC"/>
</dbReference>
<evidence type="ECO:0000256" key="1">
    <source>
        <dbReference type="ARBA" id="ARBA00001947"/>
    </source>
</evidence>
<keyword evidence="17" id="KW-0511">Multifunctional enzyme</keyword>
<dbReference type="Pfam" id="PF00135">
    <property type="entry name" value="COesterase"/>
    <property type="match status" value="1"/>
</dbReference>
<dbReference type="SUPFAM" id="SSF53474">
    <property type="entry name" value="alpha/beta-Hydrolases"/>
    <property type="match status" value="1"/>
</dbReference>
<evidence type="ECO:0000256" key="4">
    <source>
        <dbReference type="ARBA" id="ARBA00004496"/>
    </source>
</evidence>
<dbReference type="InterPro" id="IPR005482">
    <property type="entry name" value="Biotin_COase_C"/>
</dbReference>
<dbReference type="GO" id="GO:0046872">
    <property type="term" value="F:metal ion binding"/>
    <property type="evidence" value="ECO:0007669"/>
    <property type="project" value="UniProtKB-KW"/>
</dbReference>
<evidence type="ECO:0000259" key="21">
    <source>
        <dbReference type="PROSITE" id="PS50968"/>
    </source>
</evidence>
<dbReference type="PROSITE" id="PS00867">
    <property type="entry name" value="CPSASE_2"/>
    <property type="match status" value="1"/>
</dbReference>
<dbReference type="InterPro" id="IPR002018">
    <property type="entry name" value="CarbesteraseB"/>
</dbReference>
<evidence type="ECO:0000256" key="17">
    <source>
        <dbReference type="ARBA" id="ARBA00023268"/>
    </source>
</evidence>
<dbReference type="PROSITE" id="PS00122">
    <property type="entry name" value="CARBOXYLESTERASE_B_1"/>
    <property type="match status" value="1"/>
</dbReference>
<dbReference type="InterPro" id="IPR005930">
    <property type="entry name" value="Pyruv_COase"/>
</dbReference>
<dbReference type="InterPro" id="IPR055268">
    <property type="entry name" value="PCB-like"/>
</dbReference>
<dbReference type="FunFam" id="3.10.600.10:FF:000002">
    <property type="entry name" value="Pyruvate carboxylase"/>
    <property type="match status" value="1"/>
</dbReference>
<dbReference type="CDD" id="cd06850">
    <property type="entry name" value="biotinyl_domain"/>
    <property type="match status" value="1"/>
</dbReference>
<dbReference type="InterPro" id="IPR011761">
    <property type="entry name" value="ATP-grasp"/>
</dbReference>
<dbReference type="GO" id="GO:0006094">
    <property type="term" value="P:gluconeogenesis"/>
    <property type="evidence" value="ECO:0007669"/>
    <property type="project" value="UniProtKB-UniPathway"/>
</dbReference>
<evidence type="ECO:0000256" key="16">
    <source>
        <dbReference type="ARBA" id="ARBA00023267"/>
    </source>
</evidence>
<evidence type="ECO:0000256" key="5">
    <source>
        <dbReference type="ARBA" id="ARBA00004742"/>
    </source>
</evidence>
<dbReference type="InterPro" id="IPR011053">
    <property type="entry name" value="Single_hybrid_motif"/>
</dbReference>
<reference evidence="25" key="2">
    <citation type="journal article" date="2014" name="PLoS Genet.">
        <title>Signature gene expression reveals novel clues to the molecular mechanisms of dimorphic transition in Penicillium marneffei.</title>
        <authorList>
            <person name="Yang E."/>
            <person name="Wang G."/>
            <person name="Cai J."/>
            <person name="Woo P.C."/>
            <person name="Lau S.K."/>
            <person name="Yuen K.-Y."/>
            <person name="Chow W.-N."/>
            <person name="Lin X."/>
        </authorList>
    </citation>
    <scope>NUCLEOTIDE SEQUENCE</scope>
    <source>
        <strain evidence="25">PM1</strain>
    </source>
</reference>
<proteinExistence type="inferred from homology"/>
<accession>A0A093V0L8</accession>
<evidence type="ECO:0000256" key="14">
    <source>
        <dbReference type="ARBA" id="ARBA00022833"/>
    </source>
</evidence>
<dbReference type="SMART" id="SM00878">
    <property type="entry name" value="Biotin_carb_C"/>
    <property type="match status" value="1"/>
</dbReference>
<keyword evidence="14" id="KW-0862">Zinc</keyword>
<dbReference type="FunFam" id="3.20.20.70:FF:000033">
    <property type="entry name" value="Pyruvate carboxylase"/>
    <property type="match status" value="1"/>
</dbReference>
<evidence type="ECO:0000256" key="10">
    <source>
        <dbReference type="ARBA" id="ARBA00022598"/>
    </source>
</evidence>
<feature type="domain" description="Lipoyl-binding" evidence="21">
    <location>
        <begin position="1103"/>
        <end position="1178"/>
    </location>
</feature>
<dbReference type="Pfam" id="PF00289">
    <property type="entry name" value="Biotin_carb_N"/>
    <property type="match status" value="1"/>
</dbReference>
<dbReference type="SUPFAM" id="SSF51569">
    <property type="entry name" value="Aldolase"/>
    <property type="match status" value="1"/>
</dbReference>
<dbReference type="PROSITE" id="PS00866">
    <property type="entry name" value="CPSASE_1"/>
    <property type="match status" value="1"/>
</dbReference>
<feature type="domain" description="ATP-grasp" evidence="22">
    <location>
        <begin position="150"/>
        <end position="347"/>
    </location>
</feature>
<keyword evidence="12 20" id="KW-0547">Nucleotide-binding</keyword>
<dbReference type="ESTHER" id="penma-b6qhh4">
    <property type="family name" value="Fungal_carboxylesterase_lipase"/>
</dbReference>
<dbReference type="NCBIfam" id="NF009554">
    <property type="entry name" value="PRK12999.1"/>
    <property type="match status" value="1"/>
</dbReference>
<evidence type="ECO:0000256" key="20">
    <source>
        <dbReference type="PROSITE-ProRule" id="PRU00409"/>
    </source>
</evidence>
<dbReference type="Gene3D" id="3.10.600.10">
    <property type="entry name" value="pyruvate carboxylase f1077a mutant domain"/>
    <property type="match status" value="1"/>
</dbReference>
<evidence type="ECO:0000256" key="11">
    <source>
        <dbReference type="ARBA" id="ARBA00022723"/>
    </source>
</evidence>
<evidence type="ECO:0000256" key="13">
    <source>
        <dbReference type="ARBA" id="ARBA00022801"/>
    </source>
</evidence>
<dbReference type="InterPro" id="IPR000891">
    <property type="entry name" value="PYR_CT"/>
</dbReference>
<dbReference type="InterPro" id="IPR003379">
    <property type="entry name" value="Carboxylase_cons_dom"/>
</dbReference>
<keyword evidence="10" id="KW-0436">Ligase</keyword>
<comment type="catalytic activity">
    <reaction evidence="18">
        <text>hydrogencarbonate + pyruvate + ATP = oxaloacetate + ADP + phosphate + H(+)</text>
        <dbReference type="Rhea" id="RHEA:20844"/>
        <dbReference type="ChEBI" id="CHEBI:15361"/>
        <dbReference type="ChEBI" id="CHEBI:15378"/>
        <dbReference type="ChEBI" id="CHEBI:16452"/>
        <dbReference type="ChEBI" id="CHEBI:17544"/>
        <dbReference type="ChEBI" id="CHEBI:30616"/>
        <dbReference type="ChEBI" id="CHEBI:43474"/>
        <dbReference type="ChEBI" id="CHEBI:456216"/>
        <dbReference type="EC" id="6.4.1.1"/>
    </reaction>
</comment>
<dbReference type="FunFam" id="2.40.50.100:FF:000003">
    <property type="entry name" value="Acetyl-CoA carboxylase biotin carboxyl carrier protein"/>
    <property type="match status" value="1"/>
</dbReference>
<evidence type="ECO:0000256" key="18">
    <source>
        <dbReference type="ARBA" id="ARBA00049382"/>
    </source>
</evidence>
<keyword evidence="8" id="KW-0312">Gluconeogenesis</keyword>
<dbReference type="PROSITE" id="PS50968">
    <property type="entry name" value="BIOTINYL_LIPOYL"/>
    <property type="match status" value="1"/>
</dbReference>
<evidence type="ECO:0000256" key="12">
    <source>
        <dbReference type="ARBA" id="ARBA00022741"/>
    </source>
</evidence>
<dbReference type="Gene3D" id="3.20.20.70">
    <property type="entry name" value="Aldolase class I"/>
    <property type="match status" value="1"/>
</dbReference>
<evidence type="ECO:0000313" key="25">
    <source>
        <dbReference type="EMBL" id="KFX46077.1"/>
    </source>
</evidence>
<dbReference type="InterPro" id="IPR005481">
    <property type="entry name" value="BC-like_N"/>
</dbReference>
<dbReference type="EMBL" id="JPOX01000020">
    <property type="protein sequence ID" value="KFX46079.1"/>
    <property type="molecule type" value="Genomic_DNA"/>
</dbReference>
<dbReference type="Pfam" id="PF00682">
    <property type="entry name" value="HMGL-like"/>
    <property type="match status" value="1"/>
</dbReference>
<dbReference type="FunFam" id="3.30.1490.20:FF:000018">
    <property type="entry name" value="Biotin carboxylase"/>
    <property type="match status" value="1"/>
</dbReference>
<dbReference type="InterPro" id="IPR011054">
    <property type="entry name" value="Rudment_hybrid_motif"/>
</dbReference>
<dbReference type="PROSITE" id="PS50991">
    <property type="entry name" value="PYR_CT"/>
    <property type="match status" value="1"/>
</dbReference>
<dbReference type="InterPro" id="IPR019826">
    <property type="entry name" value="Carboxylesterase_B_AS"/>
</dbReference>
<comment type="function">
    <text evidence="3">Pyruvate carboxylase catalyzes a 2-step reaction, involving the ATP-dependent carboxylation of the covalently attached biotin in the first step and the transfer of the carboxyl group to pyruvate in the second.</text>
</comment>
<keyword evidence="15 20" id="KW-0067">ATP-binding</keyword>
<keyword evidence="9" id="KW-0963">Cytoplasm</keyword>
<dbReference type="SUPFAM" id="SSF51246">
    <property type="entry name" value="Rudiment single hybrid motif"/>
    <property type="match status" value="1"/>
</dbReference>
<evidence type="ECO:0000256" key="2">
    <source>
        <dbReference type="ARBA" id="ARBA00001953"/>
    </source>
</evidence>
<keyword evidence="11" id="KW-0479">Metal-binding</keyword>
<dbReference type="EMBL" id="JPOX01000020">
    <property type="protein sequence ID" value="KFX46077.1"/>
    <property type="molecule type" value="Genomic_DNA"/>
</dbReference>
<dbReference type="InterPro" id="IPR029058">
    <property type="entry name" value="AB_hydrolase_fold"/>
</dbReference>
<feature type="domain" description="Biotin carboxylation" evidence="23">
    <location>
        <begin position="40"/>
        <end position="480"/>
    </location>
</feature>
<dbReference type="InterPro" id="IPR000089">
    <property type="entry name" value="Biotin_lipoyl"/>
</dbReference>
<dbReference type="EMBL" id="JPOX01000020">
    <property type="protein sequence ID" value="KFX46078.1"/>
    <property type="molecule type" value="Genomic_DNA"/>
</dbReference>
<evidence type="ECO:0000259" key="22">
    <source>
        <dbReference type="PROSITE" id="PS50975"/>
    </source>
</evidence>
<comment type="cofactor">
    <cofactor evidence="1">
        <name>Zn(2+)</name>
        <dbReference type="ChEBI" id="CHEBI:29105"/>
    </cofactor>
</comment>
<dbReference type="Pfam" id="PF02436">
    <property type="entry name" value="PYC_OADA"/>
    <property type="match status" value="1"/>
</dbReference>
<keyword evidence="16" id="KW-0092">Biotin</keyword>
<dbReference type="InterPro" id="IPR016185">
    <property type="entry name" value="PreATP-grasp_dom_sf"/>
</dbReference>
<organism evidence="25">
    <name type="scientific">Talaromyces marneffei PM1</name>
    <dbReference type="NCBI Taxonomy" id="1077442"/>
    <lineage>
        <taxon>Eukaryota</taxon>
        <taxon>Fungi</taxon>
        <taxon>Dikarya</taxon>
        <taxon>Ascomycota</taxon>
        <taxon>Pezizomycotina</taxon>
        <taxon>Eurotiomycetes</taxon>
        <taxon>Eurotiomycetidae</taxon>
        <taxon>Eurotiales</taxon>
        <taxon>Trichocomaceae</taxon>
        <taxon>Talaromyces</taxon>
        <taxon>Talaromyces sect. Talaromyces</taxon>
    </lineage>
</organism>
<dbReference type="SUPFAM" id="SSF89000">
    <property type="entry name" value="post-HMGL domain-like"/>
    <property type="match status" value="1"/>
</dbReference>
<dbReference type="Pfam" id="PF02785">
    <property type="entry name" value="Biotin_carb_C"/>
    <property type="match status" value="1"/>
</dbReference>